<reference evidence="1 2" key="1">
    <citation type="journal article" date="2012" name="PLoS ONE">
        <title>Genome sequence and transcriptome analysis of the radioresistant bacterium Deinococcus gobiensis: insights into the extreme environmental adaptations.</title>
        <authorList>
            <person name="Yuan M."/>
            <person name="Chen M."/>
            <person name="Zhang W."/>
            <person name="Lu W."/>
            <person name="Wang J."/>
            <person name="Yang M."/>
            <person name="Zhao P."/>
            <person name="Tang R."/>
            <person name="Li X."/>
            <person name="Hao Y."/>
            <person name="Zhou Z."/>
            <person name="Zhan Y."/>
            <person name="Yu H."/>
            <person name="Teng C."/>
            <person name="Yan Y."/>
            <person name="Ping S."/>
            <person name="Wang Y."/>
            <person name="Lin M."/>
        </authorList>
    </citation>
    <scope>NUCLEOTIDE SEQUENCE [LARGE SCALE GENOMIC DNA]</scope>
    <source>
        <strain evidence="1 2">I-0</strain>
    </source>
</reference>
<dbReference type="STRING" id="745776.DGo_CA2694"/>
<keyword evidence="2" id="KW-1185">Reference proteome</keyword>
<dbReference type="Proteomes" id="UP000007575">
    <property type="component" value="Chromosome"/>
</dbReference>
<accession>H8GTY1</accession>
<dbReference type="eggNOG" id="ENOG502ZI7W">
    <property type="taxonomic scope" value="Bacteria"/>
</dbReference>
<organism evidence="1 2">
    <name type="scientific">Deinococcus gobiensis (strain DSM 21396 / JCM 16679 / CGMCC 1.7299 / I-0)</name>
    <dbReference type="NCBI Taxonomy" id="745776"/>
    <lineage>
        <taxon>Bacteria</taxon>
        <taxon>Thermotogati</taxon>
        <taxon>Deinococcota</taxon>
        <taxon>Deinococci</taxon>
        <taxon>Deinococcales</taxon>
        <taxon>Deinococcaceae</taxon>
        <taxon>Deinococcus</taxon>
    </lineage>
</organism>
<proteinExistence type="predicted"/>
<protein>
    <submittedName>
        <fullName evidence="1">Uncharacterized protein</fullName>
    </submittedName>
</protein>
<sequence length="104" mass="11611">MRPAYLSAARDLQLGREWAVEGDQRRATLAYGDALRRLRDLPPERTRDILLAHVHLAFYQTLSLVGDATGQEHLHVGVSYARSTRDPLARAIAEECLSGLDVVM</sequence>
<gene>
    <name evidence="1" type="ordered locus">DGo_CA2694</name>
</gene>
<dbReference type="EMBL" id="CP002191">
    <property type="protein sequence ID" value="AFD26621.1"/>
    <property type="molecule type" value="Genomic_DNA"/>
</dbReference>
<evidence type="ECO:0000313" key="1">
    <source>
        <dbReference type="EMBL" id="AFD26621.1"/>
    </source>
</evidence>
<evidence type="ECO:0000313" key="2">
    <source>
        <dbReference type="Proteomes" id="UP000007575"/>
    </source>
</evidence>
<dbReference type="HOGENOM" id="CLU_140898_0_0_0"/>
<dbReference type="OrthoDB" id="69507at2"/>
<dbReference type="KEGG" id="dgo:DGo_CA2694"/>
<dbReference type="RefSeq" id="WP_014686101.1">
    <property type="nucleotide sequence ID" value="NC_017790.1"/>
</dbReference>
<name>H8GTY1_DEIGI</name>
<dbReference type="PATRIC" id="fig|745776.4.peg.2762"/>
<dbReference type="AlphaFoldDB" id="H8GTY1"/>